<evidence type="ECO:0000256" key="11">
    <source>
        <dbReference type="ARBA" id="ARBA00022989"/>
    </source>
</evidence>
<dbReference type="InterPro" id="IPR003018">
    <property type="entry name" value="GAF"/>
</dbReference>
<dbReference type="SUPFAM" id="SSF55874">
    <property type="entry name" value="ATPase domain of HSP90 chaperone/DNA topoisomerase II/histidine kinase"/>
    <property type="match status" value="1"/>
</dbReference>
<comment type="subunit">
    <text evidence="14">At low DSF concentrations, interacts with RpfF.</text>
</comment>
<dbReference type="Gene3D" id="3.40.50.2300">
    <property type="match status" value="2"/>
</dbReference>
<keyword evidence="11" id="KW-1133">Transmembrane helix</keyword>
<name>A0A7K1SHH9_9BACT</name>
<dbReference type="CDD" id="cd00082">
    <property type="entry name" value="HisKA"/>
    <property type="match status" value="1"/>
</dbReference>
<comment type="subcellular location">
    <subcellularLocation>
        <location evidence="2">Cell membrane</location>
        <topology evidence="2">Multi-pass membrane protein</topology>
    </subcellularLocation>
</comment>
<dbReference type="SUPFAM" id="SSF47384">
    <property type="entry name" value="Homodimeric domain of signal transducing histidine kinase"/>
    <property type="match status" value="1"/>
</dbReference>
<dbReference type="InterPro" id="IPR005467">
    <property type="entry name" value="His_kinase_dom"/>
</dbReference>
<keyword evidence="4" id="KW-1003">Cell membrane</keyword>
<dbReference type="EMBL" id="WPIN01000010">
    <property type="protein sequence ID" value="MVM33267.1"/>
    <property type="molecule type" value="Genomic_DNA"/>
</dbReference>
<keyword evidence="12" id="KW-0902">Two-component regulatory system</keyword>
<dbReference type="CDD" id="cd00088">
    <property type="entry name" value="HPT"/>
    <property type="match status" value="1"/>
</dbReference>
<dbReference type="SMART" id="SM00387">
    <property type="entry name" value="HATPase_c"/>
    <property type="match status" value="1"/>
</dbReference>
<dbReference type="PROSITE" id="PS50113">
    <property type="entry name" value="PAC"/>
    <property type="match status" value="1"/>
</dbReference>
<evidence type="ECO:0000256" key="1">
    <source>
        <dbReference type="ARBA" id="ARBA00000085"/>
    </source>
</evidence>
<evidence type="ECO:0000256" key="5">
    <source>
        <dbReference type="ARBA" id="ARBA00022553"/>
    </source>
</evidence>
<dbReference type="PROSITE" id="PS50109">
    <property type="entry name" value="HIS_KIN"/>
    <property type="match status" value="1"/>
</dbReference>
<evidence type="ECO:0000259" key="21">
    <source>
        <dbReference type="PROSITE" id="PS50113"/>
    </source>
</evidence>
<evidence type="ECO:0000256" key="16">
    <source>
        <dbReference type="PROSITE-ProRule" id="PRU00110"/>
    </source>
</evidence>
<comment type="catalytic activity">
    <reaction evidence="1">
        <text>ATP + protein L-histidine = ADP + protein N-phospho-L-histidine.</text>
        <dbReference type="EC" id="2.7.13.3"/>
    </reaction>
</comment>
<feature type="domain" description="PAS" evidence="20">
    <location>
        <begin position="285"/>
        <end position="355"/>
    </location>
</feature>
<dbReference type="PROSITE" id="PS50110">
    <property type="entry name" value="RESPONSE_REGULATORY"/>
    <property type="match status" value="2"/>
</dbReference>
<dbReference type="PROSITE" id="PS50112">
    <property type="entry name" value="PAS"/>
    <property type="match status" value="2"/>
</dbReference>
<evidence type="ECO:0000256" key="10">
    <source>
        <dbReference type="ARBA" id="ARBA00022840"/>
    </source>
</evidence>
<dbReference type="PRINTS" id="PR00344">
    <property type="entry name" value="BCTRLSENSOR"/>
</dbReference>
<dbReference type="SUPFAM" id="SSF52172">
    <property type="entry name" value="CheY-like"/>
    <property type="match status" value="2"/>
</dbReference>
<dbReference type="Pfam" id="PF08447">
    <property type="entry name" value="PAS_3"/>
    <property type="match status" value="2"/>
</dbReference>
<dbReference type="Pfam" id="PF00512">
    <property type="entry name" value="HisKA"/>
    <property type="match status" value="1"/>
</dbReference>
<keyword evidence="7" id="KW-0812">Transmembrane</keyword>
<dbReference type="Pfam" id="PF01627">
    <property type="entry name" value="Hpt"/>
    <property type="match status" value="1"/>
</dbReference>
<feature type="domain" description="Histidine kinase" evidence="18">
    <location>
        <begin position="674"/>
        <end position="896"/>
    </location>
</feature>
<organism evidence="23 24">
    <name type="scientific">Spirosoma arboris</name>
    <dbReference type="NCBI Taxonomy" id="2682092"/>
    <lineage>
        <taxon>Bacteria</taxon>
        <taxon>Pseudomonadati</taxon>
        <taxon>Bacteroidota</taxon>
        <taxon>Cytophagia</taxon>
        <taxon>Cytophagales</taxon>
        <taxon>Cytophagaceae</taxon>
        <taxon>Spirosoma</taxon>
    </lineage>
</organism>
<evidence type="ECO:0000256" key="17">
    <source>
        <dbReference type="PROSITE-ProRule" id="PRU00169"/>
    </source>
</evidence>
<evidence type="ECO:0000256" key="6">
    <source>
        <dbReference type="ARBA" id="ARBA00022679"/>
    </source>
</evidence>
<evidence type="ECO:0000256" key="7">
    <source>
        <dbReference type="ARBA" id="ARBA00022692"/>
    </source>
</evidence>
<gene>
    <name evidence="23" type="ORF">GO755_24720</name>
</gene>
<feature type="modified residue" description="Phosphohistidine" evidence="16">
    <location>
        <position position="1245"/>
    </location>
</feature>
<dbReference type="PANTHER" id="PTHR45339:SF1">
    <property type="entry name" value="HYBRID SIGNAL TRANSDUCTION HISTIDINE KINASE J"/>
    <property type="match status" value="1"/>
</dbReference>
<dbReference type="InterPro" id="IPR004358">
    <property type="entry name" value="Sig_transdc_His_kin-like_C"/>
</dbReference>
<dbReference type="Gene3D" id="3.30.450.20">
    <property type="entry name" value="PAS domain"/>
    <property type="match status" value="4"/>
</dbReference>
<dbReference type="FunFam" id="1.10.287.130:FF:000002">
    <property type="entry name" value="Two-component osmosensing histidine kinase"/>
    <property type="match status" value="1"/>
</dbReference>
<evidence type="ECO:0000313" key="23">
    <source>
        <dbReference type="EMBL" id="MVM33267.1"/>
    </source>
</evidence>
<evidence type="ECO:0000259" key="18">
    <source>
        <dbReference type="PROSITE" id="PS50109"/>
    </source>
</evidence>
<dbReference type="SMART" id="SM00086">
    <property type="entry name" value="PAC"/>
    <property type="match status" value="3"/>
</dbReference>
<dbReference type="InterPro" id="IPR029016">
    <property type="entry name" value="GAF-like_dom_sf"/>
</dbReference>
<dbReference type="InterPro" id="IPR000700">
    <property type="entry name" value="PAS-assoc_C"/>
</dbReference>
<keyword evidence="6" id="KW-0808">Transferase</keyword>
<dbReference type="PROSITE" id="PS50894">
    <property type="entry name" value="HPT"/>
    <property type="match status" value="1"/>
</dbReference>
<dbReference type="InterPro" id="IPR011006">
    <property type="entry name" value="CheY-like_superfamily"/>
</dbReference>
<dbReference type="EC" id="2.7.13.3" evidence="3"/>
<dbReference type="Pfam" id="PF02518">
    <property type="entry name" value="HATPase_c"/>
    <property type="match status" value="1"/>
</dbReference>
<evidence type="ECO:0000256" key="2">
    <source>
        <dbReference type="ARBA" id="ARBA00004651"/>
    </source>
</evidence>
<keyword evidence="13" id="KW-0472">Membrane</keyword>
<dbReference type="Gene3D" id="1.10.287.130">
    <property type="match status" value="1"/>
</dbReference>
<dbReference type="InterPro" id="IPR003594">
    <property type="entry name" value="HATPase_dom"/>
</dbReference>
<dbReference type="InterPro" id="IPR008207">
    <property type="entry name" value="Sig_transdc_His_kin_Hpt_dom"/>
</dbReference>
<dbReference type="Proteomes" id="UP000436006">
    <property type="component" value="Unassembled WGS sequence"/>
</dbReference>
<dbReference type="SMART" id="SM00065">
    <property type="entry name" value="GAF"/>
    <property type="match status" value="1"/>
</dbReference>
<evidence type="ECO:0000256" key="14">
    <source>
        <dbReference type="ARBA" id="ARBA00064003"/>
    </source>
</evidence>
<dbReference type="SUPFAM" id="SSF55781">
    <property type="entry name" value="GAF domain-like"/>
    <property type="match status" value="1"/>
</dbReference>
<dbReference type="NCBIfam" id="TIGR00229">
    <property type="entry name" value="sensory_box"/>
    <property type="match status" value="2"/>
</dbReference>
<evidence type="ECO:0000259" key="20">
    <source>
        <dbReference type="PROSITE" id="PS50112"/>
    </source>
</evidence>
<keyword evidence="10" id="KW-0067">ATP-binding</keyword>
<dbReference type="GO" id="GO:0005886">
    <property type="term" value="C:plasma membrane"/>
    <property type="evidence" value="ECO:0007669"/>
    <property type="project" value="UniProtKB-SubCell"/>
</dbReference>
<dbReference type="Gene3D" id="3.30.450.40">
    <property type="match status" value="1"/>
</dbReference>
<dbReference type="InterPro" id="IPR003661">
    <property type="entry name" value="HisK_dim/P_dom"/>
</dbReference>
<dbReference type="PANTHER" id="PTHR45339">
    <property type="entry name" value="HYBRID SIGNAL TRANSDUCTION HISTIDINE KINASE J"/>
    <property type="match status" value="1"/>
</dbReference>
<feature type="domain" description="PAC" evidence="21">
    <location>
        <begin position="483"/>
        <end position="534"/>
    </location>
</feature>
<evidence type="ECO:0000256" key="13">
    <source>
        <dbReference type="ARBA" id="ARBA00023136"/>
    </source>
</evidence>
<dbReference type="GO" id="GO:0005524">
    <property type="term" value="F:ATP binding"/>
    <property type="evidence" value="ECO:0007669"/>
    <property type="project" value="UniProtKB-KW"/>
</dbReference>
<dbReference type="FunFam" id="3.30.565.10:FF:000010">
    <property type="entry name" value="Sensor histidine kinase RcsC"/>
    <property type="match status" value="1"/>
</dbReference>
<dbReference type="Pfam" id="PF08448">
    <property type="entry name" value="PAS_4"/>
    <property type="match status" value="2"/>
</dbReference>
<dbReference type="Pfam" id="PF01590">
    <property type="entry name" value="GAF"/>
    <property type="match status" value="1"/>
</dbReference>
<evidence type="ECO:0000313" key="24">
    <source>
        <dbReference type="Proteomes" id="UP000436006"/>
    </source>
</evidence>
<dbReference type="InterPro" id="IPR036890">
    <property type="entry name" value="HATPase_C_sf"/>
</dbReference>
<dbReference type="GO" id="GO:0000155">
    <property type="term" value="F:phosphorelay sensor kinase activity"/>
    <property type="evidence" value="ECO:0007669"/>
    <property type="project" value="InterPro"/>
</dbReference>
<dbReference type="InterPro" id="IPR036641">
    <property type="entry name" value="HPT_dom_sf"/>
</dbReference>
<dbReference type="SUPFAM" id="SSF55785">
    <property type="entry name" value="PYP-like sensor domain (PAS domain)"/>
    <property type="match status" value="4"/>
</dbReference>
<keyword evidence="8" id="KW-0547">Nucleotide-binding</keyword>
<evidence type="ECO:0000256" key="8">
    <source>
        <dbReference type="ARBA" id="ARBA00022741"/>
    </source>
</evidence>
<dbReference type="SMART" id="SM00091">
    <property type="entry name" value="PAS"/>
    <property type="match status" value="3"/>
</dbReference>
<keyword evidence="24" id="KW-1185">Reference proteome</keyword>
<keyword evidence="5 17" id="KW-0597">Phosphoprotein</keyword>
<dbReference type="CDD" id="cd16922">
    <property type="entry name" value="HATPase_EvgS-ArcB-TorS-like"/>
    <property type="match status" value="1"/>
</dbReference>
<dbReference type="InterPro" id="IPR001610">
    <property type="entry name" value="PAC"/>
</dbReference>
<dbReference type="Pfam" id="PF00072">
    <property type="entry name" value="Response_reg"/>
    <property type="match status" value="2"/>
</dbReference>
<feature type="modified residue" description="4-aspartylphosphate" evidence="17">
    <location>
        <position position="962"/>
    </location>
</feature>
<dbReference type="InterPro" id="IPR035965">
    <property type="entry name" value="PAS-like_dom_sf"/>
</dbReference>
<protein>
    <recommendedName>
        <fullName evidence="15">Sensory/regulatory protein RpfC</fullName>
        <ecNumber evidence="3">2.7.13.3</ecNumber>
    </recommendedName>
</protein>
<dbReference type="InterPro" id="IPR013655">
    <property type="entry name" value="PAS_fold_3"/>
</dbReference>
<sequence length="1302" mass="147413">MSIPSNEHQRLEALYRYQILDTLPEEAFDRLTRLASLICQVPISLISLIDKQRLWCKSSVGLDVKETSRDIAFCQYTILDGDLLEVEDTLNDTRFKQNPLVTADPAIRFYAGYPLTDPAGFALGTLCIMDQVPKKLTEAQQKALKLLAEMAIERIVAHRQQQELIYFEHLFTVSNDLIFVADQQGHLKKINPAFCQVLGWDEAYLLTASFFDLAHPDDRPALEQEINQIATGQSAVNFTYRFQCQNGTYRYLQWVATPEAATGYLFAIARDVTEEKQKEVQLFQSEKRFRSFFENSQGFMCIHDLKGTLLSVNTAGAQALGYEPQDLIGHRLQDVVPQEQHAGFEVYLNTIRQTGRAHGIMHTLHKDGSLQIWLFANILEQELNGDSYVIGNAIDITRRHQLEIDLKWNKQMLEQTNEVARIGTWEVDVIRQTVYWSSVTKAIHEVPTDYIPTFDQAISFFQGEHQKRILDAVDRAIHEQKAYDLELPIRTAKGKELWVRAVGTAEFDSGTCKRLYGTFQDIDEKKKAKQALVNEKLRLAAFVEHAPAAVAMFDRQMTYLAVSNRWKEDYKLQQDIVGSKLLPKLLAEWQAVFERCLNGAVEKSDEYIHRPAGWNHDQYLRWEIRPWYQFDGSIGGIMMFTQDITESCRQRDELKKAKQLAEQASVAKSEFLANMSHEIRTPLNGVIGFTDLVLKTSLNETQHQYLSIVDQSANALLGIINDILDFSKIEAGKLELAVEKVDIYEISSQAADIITYQAQHKGLEVLLNLPADLPRFIYIDSVRLKQILVNLLSNAVKFTEKGEIELKINPLTDPVQEYVTLHFEVRDTGIGIKPEMQERIFDAFSQEDASTTKKYGGTGLGLTISNKLLGLMDSRLELVSTPGEGSCFSFDVRLKTELGDPINWQGIDQIKHVLIVDDNAHNRLILRQMFLLRNISVEEASNGFEALQLLAQNKQYDVILLDYHMPYMDGLETIEKIRANFSSATDKQAIILLHSSADDERLIKASESLAINQRLVKPVKMTDLFRALSRLDRQHEQPLPMEIDDPSTQVGTHVMKVLLVEDNKVNQLLARTFLTKLIPNAQIWEAINGQEAIDMYQQQKPDLVLMDVQMPVMNGYEATQRIRELEQGRRIPIIALTAGTVKGEREKCLAAGMDDFITKPIVEKSMASLLQKWLATDPVDGQEIDTTDEPTAHFDVQILKSIAGQDLDFLNTLMEVAESELISSLSTLIQQAEDKNLAGLKSAGHKLNGTALSAGMPILAQLAHRVEHLDQFELKWVGELVDGICSETGNVLALMKESLQAD</sequence>
<comment type="caution">
    <text evidence="23">The sequence shown here is derived from an EMBL/GenBank/DDBJ whole genome shotgun (WGS) entry which is preliminary data.</text>
</comment>
<dbReference type="InterPro" id="IPR036097">
    <property type="entry name" value="HisK_dim/P_sf"/>
</dbReference>
<feature type="modified residue" description="4-aspartylphosphate" evidence="17">
    <location>
        <position position="1107"/>
    </location>
</feature>
<feature type="domain" description="HPt" evidence="22">
    <location>
        <begin position="1206"/>
        <end position="1302"/>
    </location>
</feature>
<dbReference type="CDD" id="cd17546">
    <property type="entry name" value="REC_hyHK_CKI1_RcsC-like"/>
    <property type="match status" value="2"/>
</dbReference>
<evidence type="ECO:0000256" key="15">
    <source>
        <dbReference type="ARBA" id="ARBA00068150"/>
    </source>
</evidence>
<accession>A0A7K1SHH9</accession>
<reference evidence="23 24" key="1">
    <citation type="submission" date="2019-12" db="EMBL/GenBank/DDBJ databases">
        <title>Spirosoma sp. HMF4905 genome sequencing and assembly.</title>
        <authorList>
            <person name="Kang H."/>
            <person name="Cha I."/>
            <person name="Kim H."/>
            <person name="Joh K."/>
        </authorList>
    </citation>
    <scope>NUCLEOTIDE SEQUENCE [LARGE SCALE GENOMIC DNA]</scope>
    <source>
        <strain evidence="23 24">HMF4905</strain>
    </source>
</reference>
<evidence type="ECO:0000256" key="12">
    <source>
        <dbReference type="ARBA" id="ARBA00023012"/>
    </source>
</evidence>
<dbReference type="InterPro" id="IPR000014">
    <property type="entry name" value="PAS"/>
</dbReference>
<evidence type="ECO:0000259" key="19">
    <source>
        <dbReference type="PROSITE" id="PS50110"/>
    </source>
</evidence>
<dbReference type="InterPro" id="IPR013656">
    <property type="entry name" value="PAS_4"/>
</dbReference>
<evidence type="ECO:0000256" key="9">
    <source>
        <dbReference type="ARBA" id="ARBA00022777"/>
    </source>
</evidence>
<feature type="domain" description="PAS" evidence="20">
    <location>
        <begin position="163"/>
        <end position="233"/>
    </location>
</feature>
<dbReference type="CDD" id="cd00130">
    <property type="entry name" value="PAS"/>
    <property type="match status" value="2"/>
</dbReference>
<dbReference type="SMART" id="SM00388">
    <property type="entry name" value="HisKA"/>
    <property type="match status" value="1"/>
</dbReference>
<dbReference type="Gene3D" id="3.30.565.10">
    <property type="entry name" value="Histidine kinase-like ATPase, C-terminal domain"/>
    <property type="match status" value="1"/>
</dbReference>
<dbReference type="InterPro" id="IPR001789">
    <property type="entry name" value="Sig_transdc_resp-reg_receiver"/>
</dbReference>
<dbReference type="Gene3D" id="1.20.120.160">
    <property type="entry name" value="HPT domain"/>
    <property type="match status" value="1"/>
</dbReference>
<feature type="domain" description="Response regulatory" evidence="19">
    <location>
        <begin position="1056"/>
        <end position="1174"/>
    </location>
</feature>
<proteinExistence type="predicted"/>
<dbReference type="SUPFAM" id="SSF47226">
    <property type="entry name" value="Histidine-containing phosphotransfer domain, HPT domain"/>
    <property type="match status" value="1"/>
</dbReference>
<evidence type="ECO:0000256" key="4">
    <source>
        <dbReference type="ARBA" id="ARBA00022475"/>
    </source>
</evidence>
<keyword evidence="9" id="KW-0418">Kinase</keyword>
<evidence type="ECO:0000259" key="22">
    <source>
        <dbReference type="PROSITE" id="PS50894"/>
    </source>
</evidence>
<evidence type="ECO:0000256" key="3">
    <source>
        <dbReference type="ARBA" id="ARBA00012438"/>
    </source>
</evidence>
<feature type="domain" description="Response regulatory" evidence="19">
    <location>
        <begin position="912"/>
        <end position="1032"/>
    </location>
</feature>
<dbReference type="RefSeq" id="WP_157587982.1">
    <property type="nucleotide sequence ID" value="NZ_WPIN01000010.1"/>
</dbReference>
<dbReference type="SMART" id="SM00448">
    <property type="entry name" value="REC"/>
    <property type="match status" value="2"/>
</dbReference>